<comment type="subcellular location">
    <subcellularLocation>
        <location evidence="1">Membrane</location>
        <topology evidence="1">Multi-pass membrane protein</topology>
    </subcellularLocation>
</comment>
<feature type="transmembrane region" description="Helical" evidence="7">
    <location>
        <begin position="66"/>
        <end position="88"/>
    </location>
</feature>
<dbReference type="PIRSF" id="PIRSF006060">
    <property type="entry name" value="AA_transporter"/>
    <property type="match status" value="1"/>
</dbReference>
<feature type="transmembrane region" description="Helical" evidence="7">
    <location>
        <begin position="36"/>
        <end position="60"/>
    </location>
</feature>
<keyword evidence="4 7" id="KW-1133">Transmembrane helix</keyword>
<protein>
    <submittedName>
        <fullName evidence="8">Amino acid/polyamine/organocation transporter (APC superfamily)</fullName>
    </submittedName>
</protein>
<name>A0A2U1FA12_9PSEU</name>
<dbReference type="PANTHER" id="PTHR45649:SF26">
    <property type="entry name" value="OS04G0435100 PROTEIN"/>
    <property type="match status" value="1"/>
</dbReference>
<evidence type="ECO:0000256" key="3">
    <source>
        <dbReference type="ARBA" id="ARBA00022692"/>
    </source>
</evidence>
<keyword evidence="5 7" id="KW-0472">Membrane</keyword>
<feature type="transmembrane region" description="Helical" evidence="7">
    <location>
        <begin position="311"/>
        <end position="337"/>
    </location>
</feature>
<dbReference type="EMBL" id="QEKW01000007">
    <property type="protein sequence ID" value="PVZ09022.1"/>
    <property type="molecule type" value="Genomic_DNA"/>
</dbReference>
<evidence type="ECO:0000256" key="2">
    <source>
        <dbReference type="ARBA" id="ARBA00022448"/>
    </source>
</evidence>
<feature type="transmembrane region" description="Helical" evidence="7">
    <location>
        <begin position="218"/>
        <end position="237"/>
    </location>
</feature>
<feature type="transmembrane region" description="Helical" evidence="7">
    <location>
        <begin position="175"/>
        <end position="198"/>
    </location>
</feature>
<evidence type="ECO:0000256" key="5">
    <source>
        <dbReference type="ARBA" id="ARBA00023136"/>
    </source>
</evidence>
<dbReference type="RefSeq" id="WP_116708997.1">
    <property type="nucleotide sequence ID" value="NZ_QEKW01000007.1"/>
</dbReference>
<feature type="transmembrane region" description="Helical" evidence="7">
    <location>
        <begin position="258"/>
        <end position="279"/>
    </location>
</feature>
<dbReference type="Gene3D" id="1.20.1740.10">
    <property type="entry name" value="Amino acid/polyamine transporter I"/>
    <property type="match status" value="1"/>
</dbReference>
<feature type="transmembrane region" description="Helical" evidence="7">
    <location>
        <begin position="109"/>
        <end position="131"/>
    </location>
</feature>
<feature type="transmembrane region" description="Helical" evidence="7">
    <location>
        <begin position="358"/>
        <end position="377"/>
    </location>
</feature>
<gene>
    <name evidence="8" type="ORF">C8D89_107184</name>
</gene>
<dbReference type="GO" id="GO:0022857">
    <property type="term" value="F:transmembrane transporter activity"/>
    <property type="evidence" value="ECO:0007669"/>
    <property type="project" value="InterPro"/>
</dbReference>
<keyword evidence="9" id="KW-1185">Reference proteome</keyword>
<feature type="compositionally biased region" description="Low complexity" evidence="6">
    <location>
        <begin position="497"/>
        <end position="507"/>
    </location>
</feature>
<dbReference type="Proteomes" id="UP000245639">
    <property type="component" value="Unassembled WGS sequence"/>
</dbReference>
<organism evidence="8 9">
    <name type="scientific">Actinomycetospora cinnamomea</name>
    <dbReference type="NCBI Taxonomy" id="663609"/>
    <lineage>
        <taxon>Bacteria</taxon>
        <taxon>Bacillati</taxon>
        <taxon>Actinomycetota</taxon>
        <taxon>Actinomycetes</taxon>
        <taxon>Pseudonocardiales</taxon>
        <taxon>Pseudonocardiaceae</taxon>
        <taxon>Actinomycetospora</taxon>
    </lineage>
</organism>
<dbReference type="AlphaFoldDB" id="A0A2U1FA12"/>
<evidence type="ECO:0000256" key="6">
    <source>
        <dbReference type="SAM" id="MobiDB-lite"/>
    </source>
</evidence>
<feature type="transmembrane region" description="Helical" evidence="7">
    <location>
        <begin position="383"/>
        <end position="405"/>
    </location>
</feature>
<feature type="transmembrane region" description="Helical" evidence="7">
    <location>
        <begin position="151"/>
        <end position="168"/>
    </location>
</feature>
<evidence type="ECO:0000256" key="7">
    <source>
        <dbReference type="SAM" id="Phobius"/>
    </source>
</evidence>
<dbReference type="OrthoDB" id="8274074at2"/>
<feature type="transmembrane region" description="Helical" evidence="7">
    <location>
        <begin position="456"/>
        <end position="475"/>
    </location>
</feature>
<sequence>MGDDSASTTARPGSEDDRLLSEFGYRQELPRVLRFWTNWALGFAFISPIVGLYTVVALGAQTAGPAWVWVLPIVVLGQLLVALVYAHLARRWPLAGGIYQWSRRLIGPAYGWWAGWIYMWALVLTLSTVAYGGGFFLGQLLGWEEPSTAESVLLGLIVMAIFTAVNAAGLHLLRWVVNIGIACELIASIGIAVVLISLFRVQPVSTLTDTSATPDGVAFFPAFIAALAIGGWVILGFDACGSVAEETREPRRQVPRAIVVSLITVGAVDILAAVALVLAHPDIGAVVSGQSADPVSEAVVAGLGEWAAKPFLVVVVVAFIACGIAVQATGVRVVYSFARDGMLPLSRVWRRVSTRNQAPVYAVALVAILSALAFVYANALSVLVAFATGAYYVGFLAPVAALLYLRLRGRWRDPDGRRGLGKIGVIVNVVAVAWLVFELVNIAWPRDLGLPWWQTYAFLLGLGCFGTVGLVYFFATRPDRRFVEESVSMGEAPPPASAEQQSASTATNVGGTQE</sequence>
<evidence type="ECO:0000313" key="9">
    <source>
        <dbReference type="Proteomes" id="UP000245639"/>
    </source>
</evidence>
<evidence type="ECO:0000256" key="1">
    <source>
        <dbReference type="ARBA" id="ARBA00004141"/>
    </source>
</evidence>
<keyword evidence="3 7" id="KW-0812">Transmembrane</keyword>
<evidence type="ECO:0000256" key="4">
    <source>
        <dbReference type="ARBA" id="ARBA00022989"/>
    </source>
</evidence>
<feature type="region of interest" description="Disordered" evidence="6">
    <location>
        <begin position="485"/>
        <end position="514"/>
    </location>
</feature>
<evidence type="ECO:0000313" key="8">
    <source>
        <dbReference type="EMBL" id="PVZ09022.1"/>
    </source>
</evidence>
<proteinExistence type="predicted"/>
<dbReference type="InterPro" id="IPR002293">
    <property type="entry name" value="AA/rel_permease1"/>
</dbReference>
<dbReference type="PANTHER" id="PTHR45649">
    <property type="entry name" value="AMINO-ACID PERMEASE BAT1"/>
    <property type="match status" value="1"/>
</dbReference>
<keyword evidence="2" id="KW-0813">Transport</keyword>
<feature type="transmembrane region" description="Helical" evidence="7">
    <location>
        <begin position="425"/>
        <end position="444"/>
    </location>
</feature>
<accession>A0A2U1FA12</accession>
<reference evidence="8 9" key="1">
    <citation type="submission" date="2018-04" db="EMBL/GenBank/DDBJ databases">
        <title>Genomic Encyclopedia of Type Strains, Phase IV (KMG-IV): sequencing the most valuable type-strain genomes for metagenomic binning, comparative biology and taxonomic classification.</title>
        <authorList>
            <person name="Goeker M."/>
        </authorList>
    </citation>
    <scope>NUCLEOTIDE SEQUENCE [LARGE SCALE GENOMIC DNA]</scope>
    <source>
        <strain evidence="8 9">DSM 45771</strain>
    </source>
</reference>
<comment type="caution">
    <text evidence="8">The sequence shown here is derived from an EMBL/GenBank/DDBJ whole genome shotgun (WGS) entry which is preliminary data.</text>
</comment>
<dbReference type="Pfam" id="PF13520">
    <property type="entry name" value="AA_permease_2"/>
    <property type="match status" value="1"/>
</dbReference>
<dbReference type="GO" id="GO:0016020">
    <property type="term" value="C:membrane"/>
    <property type="evidence" value="ECO:0007669"/>
    <property type="project" value="UniProtKB-SubCell"/>
</dbReference>